<feature type="compositionally biased region" description="Low complexity" evidence="1">
    <location>
        <begin position="1077"/>
        <end position="1092"/>
    </location>
</feature>
<feature type="compositionally biased region" description="Acidic residues" evidence="1">
    <location>
        <begin position="854"/>
        <end position="868"/>
    </location>
</feature>
<dbReference type="Proteomes" id="UP001233271">
    <property type="component" value="Chromosome 6"/>
</dbReference>
<feature type="compositionally biased region" description="Acidic residues" evidence="1">
    <location>
        <begin position="671"/>
        <end position="697"/>
    </location>
</feature>
<feature type="compositionally biased region" description="Low complexity" evidence="1">
    <location>
        <begin position="347"/>
        <end position="358"/>
    </location>
</feature>
<feature type="compositionally biased region" description="Acidic residues" evidence="1">
    <location>
        <begin position="464"/>
        <end position="473"/>
    </location>
</feature>
<keyword evidence="3" id="KW-1185">Reference proteome</keyword>
<dbReference type="GeneID" id="85497710"/>
<feature type="compositionally biased region" description="Basic and acidic residues" evidence="1">
    <location>
        <begin position="137"/>
        <end position="153"/>
    </location>
</feature>
<feature type="compositionally biased region" description="Acidic residues" evidence="1">
    <location>
        <begin position="331"/>
        <end position="346"/>
    </location>
</feature>
<feature type="compositionally biased region" description="Low complexity" evidence="1">
    <location>
        <begin position="368"/>
        <end position="378"/>
    </location>
</feature>
<dbReference type="RefSeq" id="XP_060459105.1">
    <property type="nucleotide sequence ID" value="XM_060602741.1"/>
</dbReference>
<evidence type="ECO:0000256" key="1">
    <source>
        <dbReference type="SAM" id="MobiDB-lite"/>
    </source>
</evidence>
<feature type="compositionally biased region" description="Acidic residues" evidence="1">
    <location>
        <begin position="1007"/>
        <end position="1037"/>
    </location>
</feature>
<feature type="compositionally biased region" description="Polar residues" evidence="1">
    <location>
        <begin position="117"/>
        <end position="135"/>
    </location>
</feature>
<gene>
    <name evidence="2" type="ORF">CcaverHIS019_0602990</name>
</gene>
<feature type="compositionally biased region" description="Basic residues" evidence="1">
    <location>
        <begin position="1109"/>
        <end position="1119"/>
    </location>
</feature>
<feature type="compositionally biased region" description="Basic and acidic residues" evidence="1">
    <location>
        <begin position="284"/>
        <end position="296"/>
    </location>
</feature>
<feature type="compositionally biased region" description="Polar residues" evidence="1">
    <location>
        <begin position="947"/>
        <end position="990"/>
    </location>
</feature>
<feature type="compositionally biased region" description="Polar residues" evidence="1">
    <location>
        <begin position="19"/>
        <end position="28"/>
    </location>
</feature>
<feature type="region of interest" description="Disordered" evidence="1">
    <location>
        <begin position="1"/>
        <end position="490"/>
    </location>
</feature>
<feature type="compositionally biased region" description="Low complexity" evidence="1">
    <location>
        <begin position="300"/>
        <end position="313"/>
    </location>
</feature>
<reference evidence="2" key="1">
    <citation type="journal article" date="2023" name="BMC Genomics">
        <title>Chromosome-level genome assemblies of Cutaneotrichosporon spp. (Trichosporonales, Basidiomycota) reveal imbalanced evolution between nucleotide sequences and chromosome synteny.</title>
        <authorList>
            <person name="Kobayashi Y."/>
            <person name="Kayamori A."/>
            <person name="Aoki K."/>
            <person name="Shiwa Y."/>
            <person name="Matsutani M."/>
            <person name="Fujita N."/>
            <person name="Sugita T."/>
            <person name="Iwasaki W."/>
            <person name="Tanaka N."/>
            <person name="Takashima M."/>
        </authorList>
    </citation>
    <scope>NUCLEOTIDE SEQUENCE</scope>
    <source>
        <strain evidence="2">HIS019</strain>
    </source>
</reference>
<feature type="compositionally biased region" description="Acidic residues" evidence="1">
    <location>
        <begin position="1126"/>
        <end position="1160"/>
    </location>
</feature>
<protein>
    <submittedName>
        <fullName evidence="2">Uncharacterized protein</fullName>
    </submittedName>
</protein>
<feature type="compositionally biased region" description="Polar residues" evidence="1">
    <location>
        <begin position="81"/>
        <end position="99"/>
    </location>
</feature>
<dbReference type="KEGG" id="ccac:CcaHIS019_0602990"/>
<feature type="compositionally biased region" description="Acidic residues" evidence="1">
    <location>
        <begin position="876"/>
        <end position="914"/>
    </location>
</feature>
<feature type="compositionally biased region" description="Basic and acidic residues" evidence="1">
    <location>
        <begin position="707"/>
        <end position="716"/>
    </location>
</feature>
<proteinExistence type="predicted"/>
<evidence type="ECO:0000313" key="3">
    <source>
        <dbReference type="Proteomes" id="UP001233271"/>
    </source>
</evidence>
<sequence length="1193" mass="133299">MSSSPSKPQPGLSGLDSIASKSSLQPWMSQLPGPSQPSLPSQPSKSATGEGGVDWDLFATVLSRTARDHERRKRLTPRKGGSQSVNSTPVQHIGSQASAQPPRDEEDDDIPSADDSQFATYTRTESELGSDQSHPGSKGDEFEEHDTVGHELPEIDDSQFETIRPRAEEGDEEGLPSPTDPQFEETGRRHYEQEDDEDELPHPADSQFEEAERREDPGSQVEAAEFPDAADSQFEQTMRPQLPGKASQSQQTSEDEEKLNAAESQFEAAPEEDPDSLPEVADSQFERTQHPRRGTEDSAEMAAAEAVLGALSADEGEDEGDTTVQVQIERIEEEERDEEIEDDVEPEQPAQAAAKPDASPTPGPSAPAAPALSQIISPCVRRNRDDPTAFAPPDEADLTEAERRGEVPDVPEPRGILHGPRQRRPTITRSHKEVDVVVNEQEMEIDFDPPSDDFHQPEPRDSELSLDADEEPRDDERHDNEPVLDVDGDPFVDDASHEEFIRDTFSTSPQIPLRPQDPYLVDEDGLPLRPDSDYIVPPNWAPPKSRIHGKKAGQTFKYSRLNGRRAFFSEVESLLLWRTIQKVPMSVDNPVDVAAYFYGEFGLRSKALAWYNKQHMRSRLVTMCETRMNRGLLIEGRARMFLPPRYVVRQNYEDDKAAFWAAEQEQLAFKEEEEWGDEREEEVDELVDEIKEEEEDEPPPKRRHLQRTPECHPILERRMPVNRAYVEIPVRRLRQQNAERARSISVRLRDPGNDDAPRNAPSQSPNAAGRRRDATSRSRRDTDAESDSDAMLRYHRRRATDFAHVPPFYVPQPPTSPPSSPEPSTPEPLRRRQSAPGRMRKARPRPSQRTVFDEIMEEGEEEDEEDELLDQRAEEQPEEVEEDELMEEGDELPEEVDELQDSDEELPPDLESEEEFRAPPPKAASTRPLGSPEPGSSPARKGESAANRRSSSAPEPDSHNNAPQATSPLSEQSRTRSPSLRCLTRSTQVTYKRRHYTYIQAEGAAVQDEDGAEEEVDDDEKGADAEDDGDEDEEDDQGQGRPRMSSQAAASVWSGRTRRRGPKSAASMAPEAQKGASTRQTRQTSRTLGLTSGPSRPSAKNAPASLQTRKGKGKGKVNAKQRAAASDEDDDVDMQDGDEAQDGEEAQAGEEAQDEEEAQAGDEKEQETVGETLAASRAVRREVIRQKVLRDEM</sequence>
<feature type="compositionally biased region" description="Basic and acidic residues" evidence="1">
    <location>
        <begin position="452"/>
        <end position="463"/>
    </location>
</feature>
<accession>A0AA48QXZ7</accession>
<dbReference type="EMBL" id="AP028217">
    <property type="protein sequence ID" value="BEI93840.1"/>
    <property type="molecule type" value="Genomic_DNA"/>
</dbReference>
<feature type="compositionally biased region" description="Low complexity" evidence="1">
    <location>
        <begin position="29"/>
        <end position="44"/>
    </location>
</feature>
<feature type="compositionally biased region" description="Basic and acidic residues" evidence="1">
    <location>
        <begin position="740"/>
        <end position="757"/>
    </location>
</feature>
<organism evidence="2 3">
    <name type="scientific">Cutaneotrichosporon cavernicola</name>
    <dbReference type="NCBI Taxonomy" id="279322"/>
    <lineage>
        <taxon>Eukaryota</taxon>
        <taxon>Fungi</taxon>
        <taxon>Dikarya</taxon>
        <taxon>Basidiomycota</taxon>
        <taxon>Agaricomycotina</taxon>
        <taxon>Tremellomycetes</taxon>
        <taxon>Trichosporonales</taxon>
        <taxon>Trichosporonaceae</taxon>
        <taxon>Cutaneotrichosporon</taxon>
    </lineage>
</organism>
<feature type="compositionally biased region" description="Acidic residues" evidence="1">
    <location>
        <begin position="441"/>
        <end position="451"/>
    </location>
</feature>
<feature type="compositionally biased region" description="Pro residues" evidence="1">
    <location>
        <begin position="808"/>
        <end position="826"/>
    </location>
</feature>
<name>A0AA48QXZ7_9TREE</name>
<feature type="region of interest" description="Disordered" evidence="1">
    <location>
        <begin position="740"/>
        <end position="1179"/>
    </location>
</feature>
<feature type="region of interest" description="Disordered" evidence="1">
    <location>
        <begin position="670"/>
        <end position="716"/>
    </location>
</feature>
<feature type="compositionally biased region" description="Basic and acidic residues" evidence="1">
    <location>
        <begin position="770"/>
        <end position="783"/>
    </location>
</feature>
<evidence type="ECO:0000313" key="2">
    <source>
        <dbReference type="EMBL" id="BEI93840.1"/>
    </source>
</evidence>
<dbReference type="AlphaFoldDB" id="A0AA48QXZ7"/>